<dbReference type="RefSeq" id="XP_007402892.1">
    <property type="nucleotide sequence ID" value="XM_007402830.1"/>
</dbReference>
<keyword evidence="2" id="KW-1185">Reference proteome</keyword>
<reference evidence="1 2" key="1">
    <citation type="journal article" date="2012" name="BMC Genomics">
        <title>Comparative genomics of the white-rot fungi, Phanerochaete carnosa and P. chrysosporium, to elucidate the genetic basis of the distinct wood types they colonize.</title>
        <authorList>
            <person name="Suzuki H."/>
            <person name="MacDonald J."/>
            <person name="Syed K."/>
            <person name="Salamov A."/>
            <person name="Hori C."/>
            <person name="Aerts A."/>
            <person name="Henrissat B."/>
            <person name="Wiebenga A."/>
            <person name="vanKuyk P.A."/>
            <person name="Barry K."/>
            <person name="Lindquist E."/>
            <person name="LaButti K."/>
            <person name="Lapidus A."/>
            <person name="Lucas S."/>
            <person name="Coutinho P."/>
            <person name="Gong Y."/>
            <person name="Samejima M."/>
            <person name="Mahadevan R."/>
            <person name="Abou-Zaid M."/>
            <person name="de Vries R.P."/>
            <person name="Igarashi K."/>
            <person name="Yadav J.S."/>
            <person name="Grigoriev I.V."/>
            <person name="Master E.R."/>
        </authorList>
    </citation>
    <scope>NUCLEOTIDE SEQUENCE [LARGE SCALE GENOMIC DNA]</scope>
    <source>
        <strain evidence="1 2">HHB-10118-sp</strain>
    </source>
</reference>
<evidence type="ECO:0000313" key="1">
    <source>
        <dbReference type="EMBL" id="EKM48555.1"/>
    </source>
</evidence>
<evidence type="ECO:0000313" key="2">
    <source>
        <dbReference type="Proteomes" id="UP000008370"/>
    </source>
</evidence>
<dbReference type="OrthoDB" id="3366231at2759"/>
<dbReference type="EMBL" id="JH930937">
    <property type="protein sequence ID" value="EKM48555.1"/>
    <property type="molecule type" value="Genomic_DNA"/>
</dbReference>
<organism evidence="1 2">
    <name type="scientific">Phanerochaete carnosa (strain HHB-10118-sp)</name>
    <name type="common">White-rot fungus</name>
    <name type="synonym">Peniophora carnosa</name>
    <dbReference type="NCBI Taxonomy" id="650164"/>
    <lineage>
        <taxon>Eukaryota</taxon>
        <taxon>Fungi</taxon>
        <taxon>Dikarya</taxon>
        <taxon>Basidiomycota</taxon>
        <taxon>Agaricomycotina</taxon>
        <taxon>Agaricomycetes</taxon>
        <taxon>Polyporales</taxon>
        <taxon>Phanerochaetaceae</taxon>
        <taxon>Phanerochaete</taxon>
    </lineage>
</organism>
<protein>
    <submittedName>
        <fullName evidence="1">Uncharacterized protein</fullName>
    </submittedName>
</protein>
<dbReference type="GeneID" id="18907532"/>
<dbReference type="InParanoid" id="K5VPA7"/>
<sequence>RGQRAHHCHHCNILLLTGKKIGFCCGPNGAYINNFHPLPPLPHKFDVFLKDPQISELSHILNSIFSFVSMETTAQFPDTGGDYGFITIQGKV</sequence>
<dbReference type="AlphaFoldDB" id="K5VPA7"/>
<dbReference type="KEGG" id="pco:PHACADRAFT_108727"/>
<dbReference type="Proteomes" id="UP000008370">
    <property type="component" value="Unassembled WGS sequence"/>
</dbReference>
<proteinExistence type="predicted"/>
<dbReference type="HOGENOM" id="CLU_160877_0_0_1"/>
<gene>
    <name evidence="1" type="ORF">PHACADRAFT_108727</name>
</gene>
<feature type="non-terminal residue" evidence="1">
    <location>
        <position position="1"/>
    </location>
</feature>
<name>K5VPA7_PHACS</name>
<accession>K5VPA7</accession>